<evidence type="ECO:0000313" key="4">
    <source>
        <dbReference type="Proteomes" id="UP001230207"/>
    </source>
</evidence>
<dbReference type="PANTHER" id="PTHR30537">
    <property type="entry name" value="HTH-TYPE TRANSCRIPTIONAL REGULATOR"/>
    <property type="match status" value="1"/>
</dbReference>
<dbReference type="InterPro" id="IPR005119">
    <property type="entry name" value="LysR_subst-bd"/>
</dbReference>
<evidence type="ECO:0000256" key="1">
    <source>
        <dbReference type="ARBA" id="ARBA00009437"/>
    </source>
</evidence>
<evidence type="ECO:0000313" key="3">
    <source>
        <dbReference type="EMBL" id="MDQ0322057.1"/>
    </source>
</evidence>
<proteinExistence type="inferred from homology"/>
<organism evidence="3 4">
    <name type="scientific">Pararhizobium capsulatum DSM 1112</name>
    <dbReference type="NCBI Taxonomy" id="1121113"/>
    <lineage>
        <taxon>Bacteria</taxon>
        <taxon>Pseudomonadati</taxon>
        <taxon>Pseudomonadota</taxon>
        <taxon>Alphaproteobacteria</taxon>
        <taxon>Hyphomicrobiales</taxon>
        <taxon>Rhizobiaceae</taxon>
        <taxon>Rhizobium/Agrobacterium group</taxon>
        <taxon>Pararhizobium</taxon>
    </lineage>
</organism>
<dbReference type="GO" id="GO:0003677">
    <property type="term" value="F:DNA binding"/>
    <property type="evidence" value="ECO:0007669"/>
    <property type="project" value="UniProtKB-KW"/>
</dbReference>
<dbReference type="InterPro" id="IPR058163">
    <property type="entry name" value="LysR-type_TF_proteobact-type"/>
</dbReference>
<reference evidence="3 4" key="1">
    <citation type="submission" date="2023-07" db="EMBL/GenBank/DDBJ databases">
        <title>Genomic Encyclopedia of Type Strains, Phase IV (KMG-IV): sequencing the most valuable type-strain genomes for metagenomic binning, comparative biology and taxonomic classification.</title>
        <authorList>
            <person name="Goeker M."/>
        </authorList>
    </citation>
    <scope>NUCLEOTIDE SEQUENCE [LARGE SCALE GENOMIC DNA]</scope>
    <source>
        <strain evidence="3 4">DSM 1112</strain>
    </source>
</reference>
<protein>
    <submittedName>
        <fullName evidence="3">DNA-binding transcriptional LysR family regulator</fullName>
    </submittedName>
</protein>
<dbReference type="PANTHER" id="PTHR30537:SF5">
    <property type="entry name" value="HTH-TYPE TRANSCRIPTIONAL ACTIVATOR TTDR-RELATED"/>
    <property type="match status" value="1"/>
</dbReference>
<dbReference type="Proteomes" id="UP001230207">
    <property type="component" value="Unassembled WGS sequence"/>
</dbReference>
<keyword evidence="3" id="KW-0238">DNA-binding</keyword>
<dbReference type="Pfam" id="PF03466">
    <property type="entry name" value="LysR_substrate"/>
    <property type="match status" value="1"/>
</dbReference>
<keyword evidence="4" id="KW-1185">Reference proteome</keyword>
<name>A0ABU0BZ08_9HYPH</name>
<evidence type="ECO:0000259" key="2">
    <source>
        <dbReference type="Pfam" id="PF03466"/>
    </source>
</evidence>
<gene>
    <name evidence="3" type="ORF">QO002_004263</name>
</gene>
<feature type="domain" description="LysR substrate-binding" evidence="2">
    <location>
        <begin position="44"/>
        <end position="220"/>
    </location>
</feature>
<comment type="similarity">
    <text evidence="1">Belongs to the LysR transcriptional regulatory family.</text>
</comment>
<sequence>MSLLLRTTRSIRATEQGQALAERIQPLLTEMDAACLETARSTDRVQGRLKLNVPGAVMPDILPPLVVEFQRRLPEVEVEIVVENTLVDIIAAGCDAGIRHGASIEKDMISIPVGQQVQQIALVASASYLKEHGPPRDPVELEAHQAIRYRLPGGLLLPWNLQNGGEVVLVKPVTRLVLSVNALNTRLSYARSGLGIIGTFRNWLEDDFRAGTLVPVLPDWW</sequence>
<dbReference type="RefSeq" id="WP_307233635.1">
    <property type="nucleotide sequence ID" value="NZ_JAUSVF010000002.1"/>
</dbReference>
<accession>A0ABU0BZ08</accession>
<dbReference type="Gene3D" id="3.40.190.290">
    <property type="match status" value="1"/>
</dbReference>
<comment type="caution">
    <text evidence="3">The sequence shown here is derived from an EMBL/GenBank/DDBJ whole genome shotgun (WGS) entry which is preliminary data.</text>
</comment>
<dbReference type="SUPFAM" id="SSF53850">
    <property type="entry name" value="Periplasmic binding protein-like II"/>
    <property type="match status" value="1"/>
</dbReference>
<dbReference type="EMBL" id="JAUSVF010000002">
    <property type="protein sequence ID" value="MDQ0322057.1"/>
    <property type="molecule type" value="Genomic_DNA"/>
</dbReference>